<evidence type="ECO:0000256" key="1">
    <source>
        <dbReference type="SAM" id="MobiDB-lite"/>
    </source>
</evidence>
<protein>
    <submittedName>
        <fullName evidence="2">Uncharacterized protein</fullName>
    </submittedName>
</protein>
<reference evidence="2" key="1">
    <citation type="submission" date="2022-01" db="EMBL/GenBank/DDBJ databases">
        <title>Genome-Based Taxonomic Classification of the Phylum Actinobacteria.</title>
        <authorList>
            <person name="Gao Y."/>
        </authorList>
    </citation>
    <scope>NUCLEOTIDE SEQUENCE</scope>
    <source>
        <strain evidence="2">KLBMP 8922</strain>
    </source>
</reference>
<feature type="region of interest" description="Disordered" evidence="1">
    <location>
        <begin position="92"/>
        <end position="112"/>
    </location>
</feature>
<comment type="caution">
    <text evidence="2">The sequence shown here is derived from an EMBL/GenBank/DDBJ whole genome shotgun (WGS) entry which is preliminary data.</text>
</comment>
<feature type="compositionally biased region" description="Acidic residues" evidence="1">
    <location>
        <begin position="95"/>
        <end position="112"/>
    </location>
</feature>
<name>A0AA41Q8S8_9ACTN</name>
<keyword evidence="3" id="KW-1185">Reference proteome</keyword>
<dbReference type="EMBL" id="JAKFHA010000057">
    <property type="protein sequence ID" value="MCF2533704.1"/>
    <property type="molecule type" value="Genomic_DNA"/>
</dbReference>
<organism evidence="2 3">
    <name type="scientific">Yinghuangia soli</name>
    <dbReference type="NCBI Taxonomy" id="2908204"/>
    <lineage>
        <taxon>Bacteria</taxon>
        <taxon>Bacillati</taxon>
        <taxon>Actinomycetota</taxon>
        <taxon>Actinomycetes</taxon>
        <taxon>Kitasatosporales</taxon>
        <taxon>Streptomycetaceae</taxon>
        <taxon>Yinghuangia</taxon>
    </lineage>
</organism>
<accession>A0AA41Q8S8</accession>
<sequence length="363" mass="39161">MVERLDVVGSSLPVHFKANVSSGSSLKAVDDGMAALLRVERDKWYYRATFDETPGKPLAHVSGTDVVVSYIQTVGGNGIFAVLPDYKDQVAVGDHDDDDEEDGDDDDFPDFGDADVIASHDPSNPDAIACALVRWVASLREEGHADPDWADKFRFPEDAARESRLKALREGLNETLAAIDEVSAERAADNEWRLLVTASGDALERIAKKAFEVLGFTASVGPVARADLLLSLDGQEAVVEVKGVSKSASEKNAAQLEKWVSEETIENGRAPKGILLVNSWRGIPVDARGEDSFPNQMISYSAARGHCLITGLQLLSMVRKTLVQPSAATALAREVLETVGPLLGHDDVDSVFMARVAEEDSES</sequence>
<dbReference type="AlphaFoldDB" id="A0AA41Q8S8"/>
<evidence type="ECO:0000313" key="3">
    <source>
        <dbReference type="Proteomes" id="UP001165378"/>
    </source>
</evidence>
<dbReference type="Proteomes" id="UP001165378">
    <property type="component" value="Unassembled WGS sequence"/>
</dbReference>
<proteinExistence type="predicted"/>
<dbReference type="RefSeq" id="WP_235058471.1">
    <property type="nucleotide sequence ID" value="NZ_JAKFHA010000057.1"/>
</dbReference>
<gene>
    <name evidence="2" type="ORF">LZ495_41690</name>
</gene>
<evidence type="ECO:0000313" key="2">
    <source>
        <dbReference type="EMBL" id="MCF2533704.1"/>
    </source>
</evidence>